<gene>
    <name evidence="1" type="ORF">SAMN05444280_11348</name>
</gene>
<reference evidence="1 2" key="1">
    <citation type="submission" date="2016-11" db="EMBL/GenBank/DDBJ databases">
        <authorList>
            <person name="Jaros S."/>
            <person name="Januszkiewicz K."/>
            <person name="Wedrychowicz H."/>
        </authorList>
    </citation>
    <scope>NUCLEOTIDE SEQUENCE [LARGE SCALE GENOMIC DNA]</scope>
    <source>
        <strain evidence="1 2">DSM 27063</strain>
    </source>
</reference>
<dbReference type="OrthoDB" id="1122076at2"/>
<proteinExistence type="predicted"/>
<organism evidence="1 2">
    <name type="scientific">Tangfeifania diversioriginum</name>
    <dbReference type="NCBI Taxonomy" id="1168035"/>
    <lineage>
        <taxon>Bacteria</taxon>
        <taxon>Pseudomonadati</taxon>
        <taxon>Bacteroidota</taxon>
        <taxon>Bacteroidia</taxon>
        <taxon>Marinilabiliales</taxon>
        <taxon>Prolixibacteraceae</taxon>
        <taxon>Tangfeifania</taxon>
    </lineage>
</organism>
<accession>A0A1M6HDQ5</accession>
<dbReference type="RefSeq" id="WP_073168929.1">
    <property type="nucleotide sequence ID" value="NZ_FQZE01000013.1"/>
</dbReference>
<protein>
    <submittedName>
        <fullName evidence="1">Uncharacterized protein</fullName>
    </submittedName>
</protein>
<sequence length="105" mass="11934">MGTSSQKNKKEKLFDELISVKILLRKKEKELKQSGADAPGFETLKKELSDLKKKIAAIEKAISKYGESFLDVYDSELINPLTESDIIVLRDEITEIRNSLEAFSR</sequence>
<keyword evidence="2" id="KW-1185">Reference proteome</keyword>
<dbReference type="AlphaFoldDB" id="A0A1M6HDQ5"/>
<evidence type="ECO:0000313" key="2">
    <source>
        <dbReference type="Proteomes" id="UP000184050"/>
    </source>
</evidence>
<name>A0A1M6HDQ5_9BACT</name>
<dbReference type="EMBL" id="FQZE01000013">
    <property type="protein sequence ID" value="SHJ20246.1"/>
    <property type="molecule type" value="Genomic_DNA"/>
</dbReference>
<dbReference type="Proteomes" id="UP000184050">
    <property type="component" value="Unassembled WGS sequence"/>
</dbReference>
<evidence type="ECO:0000313" key="1">
    <source>
        <dbReference type="EMBL" id="SHJ20246.1"/>
    </source>
</evidence>